<accession>A0AAD7KUS2</accession>
<proteinExistence type="predicted"/>
<evidence type="ECO:0000256" key="1">
    <source>
        <dbReference type="SAM" id="MobiDB-lite"/>
    </source>
</evidence>
<keyword evidence="4" id="KW-1185">Reference proteome</keyword>
<evidence type="ECO:0000313" key="3">
    <source>
        <dbReference type="EMBL" id="KAJ7945310.1"/>
    </source>
</evidence>
<feature type="compositionally biased region" description="Polar residues" evidence="1">
    <location>
        <begin position="43"/>
        <end position="52"/>
    </location>
</feature>
<dbReference type="KEGG" id="qsa:O6P43_030390"/>
<reference evidence="3" key="1">
    <citation type="journal article" date="2023" name="Science">
        <title>Elucidation of the pathway for biosynthesis of saponin adjuvants from the soapbark tree.</title>
        <authorList>
            <person name="Reed J."/>
            <person name="Orme A."/>
            <person name="El-Demerdash A."/>
            <person name="Owen C."/>
            <person name="Martin L.B.B."/>
            <person name="Misra R.C."/>
            <person name="Kikuchi S."/>
            <person name="Rejzek M."/>
            <person name="Martin A.C."/>
            <person name="Harkess A."/>
            <person name="Leebens-Mack J."/>
            <person name="Louveau T."/>
            <person name="Stephenson M.J."/>
            <person name="Osbourn A."/>
        </authorList>
    </citation>
    <scope>NUCLEOTIDE SEQUENCE</scope>
    <source>
        <strain evidence="3">S10</strain>
    </source>
</reference>
<dbReference type="Proteomes" id="UP001163823">
    <property type="component" value="Chromosome 13"/>
</dbReference>
<feature type="signal peptide" evidence="2">
    <location>
        <begin position="1"/>
        <end position="27"/>
    </location>
</feature>
<dbReference type="Pfam" id="PF21529">
    <property type="entry name" value="GLV1-2"/>
    <property type="match status" value="1"/>
</dbReference>
<protein>
    <submittedName>
        <fullName evidence="3">Root meristem growth factor 9</fullName>
    </submittedName>
</protein>
<dbReference type="AlphaFoldDB" id="A0AAD7KUS2"/>
<feature type="region of interest" description="Disordered" evidence="1">
    <location>
        <begin position="31"/>
        <end position="78"/>
    </location>
</feature>
<evidence type="ECO:0000313" key="4">
    <source>
        <dbReference type="Proteomes" id="UP001163823"/>
    </source>
</evidence>
<evidence type="ECO:0000256" key="2">
    <source>
        <dbReference type="SAM" id="SignalP"/>
    </source>
</evidence>
<comment type="caution">
    <text evidence="3">The sequence shown here is derived from an EMBL/GenBank/DDBJ whole genome shotgun (WGS) entry which is preliminary data.</text>
</comment>
<keyword evidence="2" id="KW-0732">Signal</keyword>
<name>A0AAD7KUS2_QUISA</name>
<dbReference type="InterPro" id="IPR049306">
    <property type="entry name" value="GLV1-2"/>
</dbReference>
<gene>
    <name evidence="3" type="ORF">O6P43_030390</name>
</gene>
<feature type="chain" id="PRO_5042276762" evidence="2">
    <location>
        <begin position="28"/>
        <end position="78"/>
    </location>
</feature>
<dbReference type="EMBL" id="JARAOO010000013">
    <property type="protein sequence ID" value="KAJ7945310.1"/>
    <property type="molecule type" value="Genomic_DNA"/>
</dbReference>
<organism evidence="3 4">
    <name type="scientific">Quillaja saponaria</name>
    <name type="common">Soap bark tree</name>
    <dbReference type="NCBI Taxonomy" id="32244"/>
    <lineage>
        <taxon>Eukaryota</taxon>
        <taxon>Viridiplantae</taxon>
        <taxon>Streptophyta</taxon>
        <taxon>Embryophyta</taxon>
        <taxon>Tracheophyta</taxon>
        <taxon>Spermatophyta</taxon>
        <taxon>Magnoliopsida</taxon>
        <taxon>eudicotyledons</taxon>
        <taxon>Gunneridae</taxon>
        <taxon>Pentapetalae</taxon>
        <taxon>rosids</taxon>
        <taxon>fabids</taxon>
        <taxon>Fabales</taxon>
        <taxon>Quillajaceae</taxon>
        <taxon>Quillaja</taxon>
    </lineage>
</organism>
<sequence>MAMVPAGRHLILVAFFLLCFISITARGRSLRETTSTDHDQAEQDSNNLYETNQGKELDSNDLVSVDYTEAKRNPPINN</sequence>
<feature type="compositionally biased region" description="Basic and acidic residues" evidence="1">
    <location>
        <begin position="31"/>
        <end position="41"/>
    </location>
</feature>